<dbReference type="VEuPathDB" id="FungiDB:P174DRAFT_430919"/>
<reference evidence="4" key="1">
    <citation type="journal article" date="2018" name="Proc. Natl. Acad. Sci. U.S.A.">
        <title>Linking secondary metabolites to gene clusters through genome sequencing of six diverse Aspergillus species.</title>
        <authorList>
            <person name="Kaerboelling I."/>
            <person name="Vesth T.C."/>
            <person name="Frisvad J.C."/>
            <person name="Nybo J.L."/>
            <person name="Theobald S."/>
            <person name="Kuo A."/>
            <person name="Bowyer P."/>
            <person name="Matsuda Y."/>
            <person name="Mondo S."/>
            <person name="Lyhne E.K."/>
            <person name="Kogle M.E."/>
            <person name="Clum A."/>
            <person name="Lipzen A."/>
            <person name="Salamov A."/>
            <person name="Ngan C.Y."/>
            <person name="Daum C."/>
            <person name="Chiniquy J."/>
            <person name="Barry K."/>
            <person name="LaButti K."/>
            <person name="Haridas S."/>
            <person name="Simmons B.A."/>
            <person name="Magnuson J.K."/>
            <person name="Mortensen U.H."/>
            <person name="Larsen T.O."/>
            <person name="Grigoriev I.V."/>
            <person name="Baker S.E."/>
            <person name="Andersen M.R."/>
        </authorList>
    </citation>
    <scope>NUCLEOTIDE SEQUENCE [LARGE SCALE GENOMIC DNA]</scope>
    <source>
        <strain evidence="4">IBT 16806</strain>
    </source>
</reference>
<accession>A0A2I1C8K0</accession>
<keyword evidence="1 2" id="KW-0732">Signal</keyword>
<dbReference type="InterPro" id="IPR052210">
    <property type="entry name" value="LysM1-like"/>
</dbReference>
<comment type="caution">
    <text evidence="3">The sequence shown here is derived from an EMBL/GenBank/DDBJ whole genome shotgun (WGS) entry which is preliminary data.</text>
</comment>
<protein>
    <recommendedName>
        <fullName evidence="5">LysM domain-containing protein</fullName>
    </recommendedName>
</protein>
<dbReference type="OrthoDB" id="5985073at2759"/>
<dbReference type="Gene3D" id="3.10.350.10">
    <property type="entry name" value="LysM domain"/>
    <property type="match status" value="1"/>
</dbReference>
<dbReference type="AlphaFoldDB" id="A0A2I1C8K0"/>
<evidence type="ECO:0000256" key="1">
    <source>
        <dbReference type="ARBA" id="ARBA00022729"/>
    </source>
</evidence>
<feature type="signal peptide" evidence="2">
    <location>
        <begin position="1"/>
        <end position="30"/>
    </location>
</feature>
<dbReference type="GeneID" id="36532990"/>
<dbReference type="PANTHER" id="PTHR34997:SF2">
    <property type="entry name" value="LYSM DOMAIN-CONTAINING PROTEIN-RELATED"/>
    <property type="match status" value="1"/>
</dbReference>
<dbReference type="Proteomes" id="UP000234474">
    <property type="component" value="Unassembled WGS sequence"/>
</dbReference>
<keyword evidence="4" id="KW-1185">Reference proteome</keyword>
<dbReference type="EMBL" id="MSZS01000004">
    <property type="protein sequence ID" value="PKX93947.1"/>
    <property type="molecule type" value="Genomic_DNA"/>
</dbReference>
<gene>
    <name evidence="3" type="ORF">P174DRAFT_430919</name>
</gene>
<evidence type="ECO:0000313" key="3">
    <source>
        <dbReference type="EMBL" id="PKX93947.1"/>
    </source>
</evidence>
<name>A0A2I1C8K0_ASPN1</name>
<feature type="chain" id="PRO_5014166836" description="LysM domain-containing protein" evidence="2">
    <location>
        <begin position="31"/>
        <end position="209"/>
    </location>
</feature>
<evidence type="ECO:0008006" key="5">
    <source>
        <dbReference type="Google" id="ProtNLM"/>
    </source>
</evidence>
<dbReference type="PANTHER" id="PTHR34997">
    <property type="entry name" value="AM15"/>
    <property type="match status" value="1"/>
</dbReference>
<organism evidence="3 4">
    <name type="scientific">Aspergillus novofumigatus (strain IBT 16806)</name>
    <dbReference type="NCBI Taxonomy" id="1392255"/>
    <lineage>
        <taxon>Eukaryota</taxon>
        <taxon>Fungi</taxon>
        <taxon>Dikarya</taxon>
        <taxon>Ascomycota</taxon>
        <taxon>Pezizomycotina</taxon>
        <taxon>Eurotiomycetes</taxon>
        <taxon>Eurotiomycetidae</taxon>
        <taxon>Eurotiales</taxon>
        <taxon>Aspergillaceae</taxon>
        <taxon>Aspergillus</taxon>
        <taxon>Aspergillus subgen. Fumigati</taxon>
    </lineage>
</organism>
<dbReference type="RefSeq" id="XP_024682542.1">
    <property type="nucleotide sequence ID" value="XM_024825665.1"/>
</dbReference>
<dbReference type="GO" id="GO:0008061">
    <property type="term" value="F:chitin binding"/>
    <property type="evidence" value="ECO:0007669"/>
    <property type="project" value="InterPro"/>
</dbReference>
<sequence length="209" mass="22564">MRPMYTTNATSLPTSLLLALGTSINCSAYAEYIYPWRNTSTINTCYVVATFYDVHCYYYNPITSTPTTSTQPATITGPNDVPTPLPIQLLQHHHRQWHRATDFYSWSPSLNGDCSGLYLDYYVCVGLVSGSTVALTSTTRATTTSTTGTGGAVVTPTPTQAGMVSGCTKFYLVESSDGCYDIAAAEGITLSNPFSWNPALNGGLFWTVA</sequence>
<evidence type="ECO:0000313" key="4">
    <source>
        <dbReference type="Proteomes" id="UP000234474"/>
    </source>
</evidence>
<dbReference type="InterPro" id="IPR036779">
    <property type="entry name" value="LysM_dom_sf"/>
</dbReference>
<evidence type="ECO:0000256" key="2">
    <source>
        <dbReference type="SAM" id="SignalP"/>
    </source>
</evidence>
<dbReference type="STRING" id="1392255.A0A2I1C8K0"/>
<proteinExistence type="predicted"/>